<evidence type="ECO:0000313" key="2">
    <source>
        <dbReference type="Proteomes" id="UP000232003"/>
    </source>
</evidence>
<organism evidence="1 2">
    <name type="scientific">Nostoc flagelliforme CCNUN1</name>
    <dbReference type="NCBI Taxonomy" id="2038116"/>
    <lineage>
        <taxon>Bacteria</taxon>
        <taxon>Bacillati</taxon>
        <taxon>Cyanobacteriota</taxon>
        <taxon>Cyanophyceae</taxon>
        <taxon>Nostocales</taxon>
        <taxon>Nostocaceae</taxon>
        <taxon>Nostoc</taxon>
    </lineage>
</organism>
<dbReference type="AlphaFoldDB" id="A0A2K8T3Z7"/>
<proteinExistence type="predicted"/>
<gene>
    <name evidence="1" type="ORF">COO91_08560</name>
</gene>
<keyword evidence="2" id="KW-1185">Reference proteome</keyword>
<reference evidence="1 2" key="1">
    <citation type="submission" date="2017-11" db="EMBL/GenBank/DDBJ databases">
        <title>Complete genome of a free-living desiccation-tolerant cyanobacterium and its photosynthetic adaptation to extreme terrestrial habitat.</title>
        <authorList>
            <person name="Shang J."/>
        </authorList>
    </citation>
    <scope>NUCLEOTIDE SEQUENCE [LARGE SCALE GENOMIC DNA]</scope>
    <source>
        <strain evidence="1 2">CCNUN1</strain>
    </source>
</reference>
<evidence type="ECO:0000313" key="1">
    <source>
        <dbReference type="EMBL" id="AUB42432.1"/>
    </source>
</evidence>
<name>A0A2K8T3Z7_9NOSO</name>
<dbReference type="EMBL" id="CP024785">
    <property type="protein sequence ID" value="AUB42432.1"/>
    <property type="molecule type" value="Genomic_DNA"/>
</dbReference>
<dbReference type="Proteomes" id="UP000232003">
    <property type="component" value="Chromosome"/>
</dbReference>
<dbReference type="KEGG" id="nfl:COO91_08560"/>
<sequence length="52" mass="5866">MQCCGWSHLRRLKKAAQNAALKRLGISVTDIKLVRRYRKSFGAGKLGLTSYN</sequence>
<accession>A0A2K8T3Z7</accession>
<protein>
    <submittedName>
        <fullName evidence="1">Uncharacterized protein</fullName>
    </submittedName>
</protein>